<organism evidence="2 3">
    <name type="scientific">Oxynema aestuarii AP17</name>
    <dbReference type="NCBI Taxonomy" id="2064643"/>
    <lineage>
        <taxon>Bacteria</taxon>
        <taxon>Bacillati</taxon>
        <taxon>Cyanobacteriota</taxon>
        <taxon>Cyanophyceae</taxon>
        <taxon>Oscillatoriophycideae</taxon>
        <taxon>Oscillatoriales</taxon>
        <taxon>Oscillatoriaceae</taxon>
        <taxon>Oxynema</taxon>
        <taxon>Oxynema aestuarii</taxon>
    </lineage>
</organism>
<name>A0A6H1TRH3_9CYAN</name>
<dbReference type="EMBL" id="CP051167">
    <property type="protein sequence ID" value="QIZ69198.1"/>
    <property type="molecule type" value="Genomic_DNA"/>
</dbReference>
<reference evidence="2 3" key="1">
    <citation type="submission" date="2020-04" db="EMBL/GenBank/DDBJ databases">
        <authorList>
            <person name="Basu S."/>
            <person name="Maruthanayagam V."/>
            <person name="Chakraborty S."/>
            <person name="Pramanik A."/>
            <person name="Mukherjee J."/>
            <person name="Brink B."/>
        </authorList>
    </citation>
    <scope>NUCLEOTIDE SEQUENCE [LARGE SCALE GENOMIC DNA]</scope>
    <source>
        <strain evidence="2 3">AP17</strain>
    </source>
</reference>
<dbReference type="InterPro" id="IPR011744">
    <property type="entry name" value="ATPase_gene1"/>
</dbReference>
<sequence length="100" mass="11728">MNHDRDRPEPWQEFRDTVDKKARRKLAARRDRYRSIWYGLGMYGLVGWSVVIPALLGIAAGIWIDTHFPSPYSWTLMGLFIGIVLGCLTAWYWIEKERQG</sequence>
<feature type="transmembrane region" description="Helical" evidence="1">
    <location>
        <begin position="36"/>
        <end position="64"/>
    </location>
</feature>
<evidence type="ECO:0000313" key="2">
    <source>
        <dbReference type="EMBL" id="QIZ69198.1"/>
    </source>
</evidence>
<protein>
    <recommendedName>
        <fullName evidence="4">ATPase F0F1</fullName>
    </recommendedName>
</protein>
<evidence type="ECO:0000256" key="1">
    <source>
        <dbReference type="SAM" id="Phobius"/>
    </source>
</evidence>
<dbReference type="Proteomes" id="UP000500857">
    <property type="component" value="Chromosome"/>
</dbReference>
<feature type="transmembrane region" description="Helical" evidence="1">
    <location>
        <begin position="76"/>
        <end position="94"/>
    </location>
</feature>
<dbReference type="NCBIfam" id="TIGR02230">
    <property type="entry name" value="ATPase_gene1"/>
    <property type="match status" value="1"/>
</dbReference>
<evidence type="ECO:0008006" key="4">
    <source>
        <dbReference type="Google" id="ProtNLM"/>
    </source>
</evidence>
<dbReference type="InterPro" id="IPR032820">
    <property type="entry name" value="ATPase_put"/>
</dbReference>
<dbReference type="AlphaFoldDB" id="A0A6H1TRH3"/>
<keyword evidence="1" id="KW-0472">Membrane</keyword>
<evidence type="ECO:0000313" key="3">
    <source>
        <dbReference type="Proteomes" id="UP000500857"/>
    </source>
</evidence>
<accession>A0A6H1TRH3</accession>
<keyword evidence="1" id="KW-0812">Transmembrane</keyword>
<proteinExistence type="predicted"/>
<dbReference type="Pfam" id="PF09527">
    <property type="entry name" value="ATPase_gene1"/>
    <property type="match status" value="1"/>
</dbReference>
<dbReference type="KEGG" id="oxy:HCG48_00180"/>
<keyword evidence="3" id="KW-1185">Reference proteome</keyword>
<dbReference type="RefSeq" id="WP_168567356.1">
    <property type="nucleotide sequence ID" value="NZ_CP051167.1"/>
</dbReference>
<keyword evidence="1" id="KW-1133">Transmembrane helix</keyword>
<gene>
    <name evidence="2" type="ORF">HCG48_00180</name>
</gene>